<evidence type="ECO:0000313" key="2">
    <source>
        <dbReference type="EMBL" id="KAK3227022.1"/>
    </source>
</evidence>
<dbReference type="PANTHER" id="PTHR34427">
    <property type="entry name" value="DUF4283 DOMAIN PROTEIN"/>
    <property type="match status" value="1"/>
</dbReference>
<feature type="region of interest" description="Disordered" evidence="1">
    <location>
        <begin position="208"/>
        <end position="234"/>
    </location>
</feature>
<evidence type="ECO:0000313" key="3">
    <source>
        <dbReference type="Proteomes" id="UP001281410"/>
    </source>
</evidence>
<keyword evidence="3" id="KW-1185">Reference proteome</keyword>
<evidence type="ECO:0008006" key="4">
    <source>
        <dbReference type="Google" id="ProtNLM"/>
    </source>
</evidence>
<dbReference type="Proteomes" id="UP001281410">
    <property type="component" value="Unassembled WGS sequence"/>
</dbReference>
<accession>A0AAE0B0G0</accession>
<proteinExistence type="predicted"/>
<sequence length="379" mass="42769">MVSSEEGLGRSHKADFEEKQSFVDVVTRNQKCSAGDVADVGEKVIDMSWNSNNNEEEWLSRCAMGILREFTDVSSVNRRLRSRGFSFSSKYLWDKFILWVFESKFERESFIYNRFFWDDKLSSMVKWSDSINPQNRLAWIDCFGVPLRFWNADFFIKIGWLLGEPLLVEEDTFFKKRFDRGRVLVLIPLNQFCPNKIKVTVEHGVEAKGGPEVGGQLKGNDKGDRDQFSLDSGNDSKMVDRLAVNHNVFKSKEEKLAVMALDIGIADRGKNCGVRDIKEKAMYPRLPSSSNDKVDFEIRKGLDCGVAGAEGASLSFSESSLELGLFSNFQLLRGEASNTVDVLMGHEEIVKVGLVESPHEDVYEAQMSSDGPTSENSKA</sequence>
<gene>
    <name evidence="2" type="ORF">Dsin_006884</name>
</gene>
<dbReference type="EMBL" id="JANJYJ010000002">
    <property type="protein sequence ID" value="KAK3227022.1"/>
    <property type="molecule type" value="Genomic_DNA"/>
</dbReference>
<reference evidence="2" key="1">
    <citation type="journal article" date="2023" name="Plant J.">
        <title>Genome sequences and population genomics provide insights into the demographic history, inbreeding, and mutation load of two 'living fossil' tree species of Dipteronia.</title>
        <authorList>
            <person name="Feng Y."/>
            <person name="Comes H.P."/>
            <person name="Chen J."/>
            <person name="Zhu S."/>
            <person name="Lu R."/>
            <person name="Zhang X."/>
            <person name="Li P."/>
            <person name="Qiu J."/>
            <person name="Olsen K.M."/>
            <person name="Qiu Y."/>
        </authorList>
    </citation>
    <scope>NUCLEOTIDE SEQUENCE</scope>
    <source>
        <strain evidence="2">NBL</strain>
    </source>
</reference>
<evidence type="ECO:0000256" key="1">
    <source>
        <dbReference type="SAM" id="MobiDB-lite"/>
    </source>
</evidence>
<name>A0AAE0B0G0_9ROSI</name>
<dbReference type="PANTHER" id="PTHR34427:SF5">
    <property type="entry name" value="DUF4283 DOMAIN-CONTAINING PROTEIN"/>
    <property type="match status" value="1"/>
</dbReference>
<comment type="caution">
    <text evidence="2">The sequence shown here is derived from an EMBL/GenBank/DDBJ whole genome shotgun (WGS) entry which is preliminary data.</text>
</comment>
<dbReference type="AlphaFoldDB" id="A0AAE0B0G0"/>
<feature type="compositionally biased region" description="Basic and acidic residues" evidence="1">
    <location>
        <begin position="219"/>
        <end position="228"/>
    </location>
</feature>
<organism evidence="2 3">
    <name type="scientific">Dipteronia sinensis</name>
    <dbReference type="NCBI Taxonomy" id="43782"/>
    <lineage>
        <taxon>Eukaryota</taxon>
        <taxon>Viridiplantae</taxon>
        <taxon>Streptophyta</taxon>
        <taxon>Embryophyta</taxon>
        <taxon>Tracheophyta</taxon>
        <taxon>Spermatophyta</taxon>
        <taxon>Magnoliopsida</taxon>
        <taxon>eudicotyledons</taxon>
        <taxon>Gunneridae</taxon>
        <taxon>Pentapetalae</taxon>
        <taxon>rosids</taxon>
        <taxon>malvids</taxon>
        <taxon>Sapindales</taxon>
        <taxon>Sapindaceae</taxon>
        <taxon>Hippocastanoideae</taxon>
        <taxon>Acereae</taxon>
        <taxon>Dipteronia</taxon>
    </lineage>
</organism>
<protein>
    <recommendedName>
        <fullName evidence="4">DUF4283 domain-containing protein</fullName>
    </recommendedName>
</protein>